<dbReference type="InterPro" id="IPR058545">
    <property type="entry name" value="Beta-prop_EMC1_1st"/>
</dbReference>
<feature type="domain" description="EMC1 first beta-propeller" evidence="14">
    <location>
        <begin position="21"/>
        <end position="242"/>
    </location>
</feature>
<evidence type="ECO:0000256" key="2">
    <source>
        <dbReference type="ARBA" id="ARBA00007904"/>
    </source>
</evidence>
<dbReference type="InterPro" id="IPR011678">
    <property type="entry name" value="EMC1_C"/>
</dbReference>
<dbReference type="PANTHER" id="PTHR21573">
    <property type="entry name" value="ER MEMBRANE PROTEIN COMPLEX SUBUNIT 1"/>
    <property type="match status" value="1"/>
</dbReference>
<evidence type="ECO:0000256" key="12">
    <source>
        <dbReference type="SAM" id="SignalP"/>
    </source>
</evidence>
<dbReference type="OrthoDB" id="28092at2759"/>
<dbReference type="InterPro" id="IPR011047">
    <property type="entry name" value="Quinoprotein_ADH-like_sf"/>
</dbReference>
<organism evidence="15 16">
    <name type="scientific">Hypsizygus marmoreus</name>
    <name type="common">White beech mushroom</name>
    <name type="synonym">Agaricus marmoreus</name>
    <dbReference type="NCBI Taxonomy" id="39966"/>
    <lineage>
        <taxon>Eukaryota</taxon>
        <taxon>Fungi</taxon>
        <taxon>Dikarya</taxon>
        <taxon>Basidiomycota</taxon>
        <taxon>Agaricomycotina</taxon>
        <taxon>Agaricomycetes</taxon>
        <taxon>Agaricomycetidae</taxon>
        <taxon>Agaricales</taxon>
        <taxon>Tricholomatineae</taxon>
        <taxon>Lyophyllaceae</taxon>
        <taxon>Hypsizygus</taxon>
    </lineage>
</organism>
<comment type="subcellular location">
    <subcellularLocation>
        <location evidence="1">Endoplasmic reticulum membrane</location>
        <topology evidence="1">Single-pass type I membrane protein</topology>
    </subcellularLocation>
</comment>
<accession>A0A369JBX6</accession>
<dbReference type="Proteomes" id="UP000076154">
    <property type="component" value="Unassembled WGS sequence"/>
</dbReference>
<dbReference type="InterPro" id="IPR015943">
    <property type="entry name" value="WD40/YVTN_repeat-like_dom_sf"/>
</dbReference>
<sequence>MWQGLSIVCASLVLLTAPVRALHESDVGVVDWHKLLVGVPLVGAATTAPVFHTVTSTNTSLILTATGSNVLAALDPDEGSVLWRYVYEPDDRIAGFYKHDDVIASLSGPGGSTLRLFEASTGLLTLEQRLRASELGTLSEPHHLGTYVAFAPASVYALANGYTVTNIDTKTGKVLWTWSAPDQGSLTINTHLISTPAALYVVGISKSFASLTLHLTALDPQTGTLLAEQAVPSTINDFSSLLPLSTSTSAHIAWLEYGLLKYIPLTPGLNTKPRTVKKHPGGTAKAKPFEKMMDIGLGQHGLVLVLNADGEETLVGLDGEDLKEVWTWSPESAGDLEEAQDRTGAIWAANVDAPGDIVLSRVFWSYLNRKAKVETFKFPVTGLPSSLASPQIHALSTLFEFDTNKHGIISHASLSSSTNSLSLLLTTTTGTVQLWSIAPRPPHVHSPVPIAVSPKGKVPSAIKVATKVQWTREESLAEVVVAEFVELPESVGDIGSGAGREGESFLGRVRRQAGDAKNFPHYLLTFLKRFSTGSYASPTSAPPPISVSPSPNSKTPTPTLTRDAFGFRQILVAATRHGTVFGIDSSNGNIVWSRVLGLGWAAEVGASVMPGKMFVFGDVEEEGDAAGKGKGKTLGGPQVVIVAQRRASNSLIDTVIFHIDALTGADASSQKDHPNISADADPELAAALQADDGTLEGIDIISGPIVEAFLLSPPPTSSPSCKAVLLLDEYLQVYLYPSTPATQALLKHLAPSLHFPLRINTPSSSSQNTSPTTQTQKKLQGHSLVLNPNLSADRYVAHPTWTFSLPSGEDVKAMIPAHRGVVASLGKVLGNRTTLYKYLNPRLFVLITAPRVPFGTDREGKEEKKACGIYVLDAAKGSVVYRAAVPLGVSGKVGGGVGVCDVKATLVENWLVYHYYDEEYAGTGQTKGWRVVSVELYEGRGVDDKRRSSDMSAYSNNTVDVLAFEQSYVFPQAITAMAPTSTKFGMTVKDLIVATRNNQVQSISRRLLDPRRPNRKVTAEEQEEFLVPYNPVLPYDPHRVLSHNYEVTNVHRIITAPALLESTSLVFAYGLDMFLTRVAPSRTFDVLSENFNKVQLVLTVSGLALAIMFTKPMVRRKRLREKWYQ</sequence>
<proteinExistence type="inferred from homology"/>
<dbReference type="AlphaFoldDB" id="A0A369JBX6"/>
<evidence type="ECO:0000256" key="4">
    <source>
        <dbReference type="ARBA" id="ARBA00020824"/>
    </source>
</evidence>
<evidence type="ECO:0000256" key="6">
    <source>
        <dbReference type="ARBA" id="ARBA00022729"/>
    </source>
</evidence>
<keyword evidence="16" id="KW-1185">Reference proteome</keyword>
<dbReference type="InterPro" id="IPR026895">
    <property type="entry name" value="EMC1"/>
</dbReference>
<protein>
    <recommendedName>
        <fullName evidence="4">ER membrane protein complex subunit 1</fullName>
    </recommendedName>
</protein>
<dbReference type="GO" id="GO:0034975">
    <property type="term" value="P:protein folding in endoplasmic reticulum"/>
    <property type="evidence" value="ECO:0007669"/>
    <property type="project" value="TreeGrafter"/>
</dbReference>
<dbReference type="Gene3D" id="2.130.10.10">
    <property type="entry name" value="YVTN repeat-like/Quinoprotein amine dehydrogenase"/>
    <property type="match status" value="1"/>
</dbReference>
<comment type="caution">
    <text evidence="15">The sequence shown here is derived from an EMBL/GenBank/DDBJ whole genome shotgun (WGS) entry which is preliminary data.</text>
</comment>
<dbReference type="PANTHER" id="PTHR21573:SF0">
    <property type="entry name" value="ER MEMBRANE PROTEIN COMPLEX SUBUNIT 1"/>
    <property type="match status" value="1"/>
</dbReference>
<evidence type="ECO:0000259" key="13">
    <source>
        <dbReference type="Pfam" id="PF07774"/>
    </source>
</evidence>
<dbReference type="SMART" id="SM00564">
    <property type="entry name" value="PQQ"/>
    <property type="match status" value="3"/>
</dbReference>
<keyword evidence="10" id="KW-0325">Glycoprotein</keyword>
<evidence type="ECO:0000256" key="10">
    <source>
        <dbReference type="ARBA" id="ARBA00023180"/>
    </source>
</evidence>
<evidence type="ECO:0000256" key="5">
    <source>
        <dbReference type="ARBA" id="ARBA00022692"/>
    </source>
</evidence>
<evidence type="ECO:0000313" key="16">
    <source>
        <dbReference type="Proteomes" id="UP000076154"/>
    </source>
</evidence>
<evidence type="ECO:0000256" key="1">
    <source>
        <dbReference type="ARBA" id="ARBA00004115"/>
    </source>
</evidence>
<dbReference type="STRING" id="39966.A0A369JBX6"/>
<feature type="signal peptide" evidence="12">
    <location>
        <begin position="1"/>
        <end position="21"/>
    </location>
</feature>
<feature type="compositionally biased region" description="Low complexity" evidence="11">
    <location>
        <begin position="547"/>
        <end position="557"/>
    </location>
</feature>
<gene>
    <name evidence="15" type="primary">emc1</name>
    <name evidence="15" type="ORF">Hypma_000635</name>
</gene>
<name>A0A369JBX6_HYPMA</name>
<dbReference type="Pfam" id="PF25293">
    <property type="entry name" value="Beta-prop_EMC1_N"/>
    <property type="match status" value="1"/>
</dbReference>
<feature type="domain" description="ER membrane protein complex subunit 1 C-terminal" evidence="13">
    <location>
        <begin position="908"/>
        <end position="1123"/>
    </location>
</feature>
<evidence type="ECO:0000256" key="9">
    <source>
        <dbReference type="ARBA" id="ARBA00023136"/>
    </source>
</evidence>
<dbReference type="Pfam" id="PF07774">
    <property type="entry name" value="EMC1_C"/>
    <property type="match status" value="1"/>
</dbReference>
<dbReference type="SUPFAM" id="SSF50998">
    <property type="entry name" value="Quinoprotein alcohol dehydrogenase-like"/>
    <property type="match status" value="1"/>
</dbReference>
<comment type="similarity">
    <text evidence="2">Belongs to the EMC1 family.</text>
</comment>
<evidence type="ECO:0000256" key="3">
    <source>
        <dbReference type="ARBA" id="ARBA00011276"/>
    </source>
</evidence>
<feature type="region of interest" description="Disordered" evidence="11">
    <location>
        <begin position="760"/>
        <end position="781"/>
    </location>
</feature>
<dbReference type="InParanoid" id="A0A369JBX6"/>
<dbReference type="GO" id="GO:0072546">
    <property type="term" value="C:EMC complex"/>
    <property type="evidence" value="ECO:0007669"/>
    <property type="project" value="InterPro"/>
</dbReference>
<reference evidence="15" key="1">
    <citation type="submission" date="2018-04" db="EMBL/GenBank/DDBJ databases">
        <title>Whole genome sequencing of Hypsizygus marmoreus.</title>
        <authorList>
            <person name="Choi I.-G."/>
            <person name="Min B."/>
            <person name="Kim J.-G."/>
            <person name="Kim S."/>
            <person name="Oh Y.-L."/>
            <person name="Kong W.-S."/>
            <person name="Park H."/>
            <person name="Jeong J."/>
            <person name="Song E.-S."/>
        </authorList>
    </citation>
    <scope>NUCLEOTIDE SEQUENCE [LARGE SCALE GENOMIC DNA]</scope>
    <source>
        <strain evidence="15">51987-8</strain>
    </source>
</reference>
<feature type="chain" id="PRO_5016752751" description="ER membrane protein complex subunit 1" evidence="12">
    <location>
        <begin position="22"/>
        <end position="1125"/>
    </location>
</feature>
<dbReference type="InterPro" id="IPR018391">
    <property type="entry name" value="PQQ_b-propeller_rpt"/>
</dbReference>
<evidence type="ECO:0000259" key="14">
    <source>
        <dbReference type="Pfam" id="PF25293"/>
    </source>
</evidence>
<keyword evidence="9" id="KW-0472">Membrane</keyword>
<evidence type="ECO:0000313" key="15">
    <source>
        <dbReference type="EMBL" id="RDB18117.1"/>
    </source>
</evidence>
<keyword evidence="8" id="KW-1133">Transmembrane helix</keyword>
<evidence type="ECO:0000256" key="8">
    <source>
        <dbReference type="ARBA" id="ARBA00022989"/>
    </source>
</evidence>
<keyword evidence="7" id="KW-0256">Endoplasmic reticulum</keyword>
<evidence type="ECO:0000256" key="7">
    <source>
        <dbReference type="ARBA" id="ARBA00022824"/>
    </source>
</evidence>
<keyword evidence="6 12" id="KW-0732">Signal</keyword>
<comment type="subunit">
    <text evidence="3">Component of the ER membrane protein complex (EMC).</text>
</comment>
<dbReference type="EMBL" id="LUEZ02000106">
    <property type="protein sequence ID" value="RDB18117.1"/>
    <property type="molecule type" value="Genomic_DNA"/>
</dbReference>
<feature type="compositionally biased region" description="Low complexity" evidence="11">
    <location>
        <begin position="760"/>
        <end position="776"/>
    </location>
</feature>
<keyword evidence="5" id="KW-0812">Transmembrane</keyword>
<evidence type="ECO:0000256" key="11">
    <source>
        <dbReference type="SAM" id="MobiDB-lite"/>
    </source>
</evidence>
<feature type="region of interest" description="Disordered" evidence="11">
    <location>
        <begin position="538"/>
        <end position="557"/>
    </location>
</feature>